<organism evidence="1 2">
    <name type="scientific">Russula earlei</name>
    <dbReference type="NCBI Taxonomy" id="71964"/>
    <lineage>
        <taxon>Eukaryota</taxon>
        <taxon>Fungi</taxon>
        <taxon>Dikarya</taxon>
        <taxon>Basidiomycota</taxon>
        <taxon>Agaricomycotina</taxon>
        <taxon>Agaricomycetes</taxon>
        <taxon>Russulales</taxon>
        <taxon>Russulaceae</taxon>
        <taxon>Russula</taxon>
    </lineage>
</organism>
<proteinExistence type="predicted"/>
<comment type="caution">
    <text evidence="1">The sequence shown here is derived from an EMBL/GenBank/DDBJ whole genome shotgun (WGS) entry which is preliminary data.</text>
</comment>
<gene>
    <name evidence="1" type="ORF">F5148DRAFT_1285526</name>
</gene>
<dbReference type="Proteomes" id="UP001207468">
    <property type="component" value="Unassembled WGS sequence"/>
</dbReference>
<dbReference type="EMBL" id="JAGFNK010000136">
    <property type="protein sequence ID" value="KAI9507198.1"/>
    <property type="molecule type" value="Genomic_DNA"/>
</dbReference>
<keyword evidence="2" id="KW-1185">Reference proteome</keyword>
<evidence type="ECO:0000313" key="2">
    <source>
        <dbReference type="Proteomes" id="UP001207468"/>
    </source>
</evidence>
<protein>
    <submittedName>
        <fullName evidence="1">NAD-P-binding protein</fullName>
    </submittedName>
</protein>
<accession>A0ACC0U679</accession>
<name>A0ACC0U679_9AGAM</name>
<sequence length="282" mass="30790">MSGYKNFAIVGAGTLGNYIVQQFLKEKAVGTVNDVVVLTRQGSKTTLVGDAKVIPVDYSNPGSIKNALTGVHVVICTISGAALDVQRKIAEAAKEAGVKLFIPSEFGGITEGETEGLFGQKANIQDELKVLGIPYTFFYTGPFADYIWAPFLNLDITSGKVSVGGDGNKPISFTSRPDIARYLSYVLTHFPPEQLKNKSFTIAGDNKSFNEIFKAYERKTAKKLEVTYVPVSELDAKLATNPEDISTYLHKFWATTGPFPRTDNHLYPDWNPTPVLDNLPVA</sequence>
<reference evidence="1" key="1">
    <citation type="submission" date="2021-03" db="EMBL/GenBank/DDBJ databases">
        <title>Evolutionary priming and transition to the ectomycorrhizal habit in an iconic lineage of mushroom-forming fungi: is preadaptation a requirement?</title>
        <authorList>
            <consortium name="DOE Joint Genome Institute"/>
            <person name="Looney B.P."/>
            <person name="Miyauchi S."/>
            <person name="Morin E."/>
            <person name="Drula E."/>
            <person name="Courty P.E."/>
            <person name="Chicoki N."/>
            <person name="Fauchery L."/>
            <person name="Kohler A."/>
            <person name="Kuo A."/>
            <person name="LaButti K."/>
            <person name="Pangilinan J."/>
            <person name="Lipzen A."/>
            <person name="Riley R."/>
            <person name="Andreopoulos W."/>
            <person name="He G."/>
            <person name="Johnson J."/>
            <person name="Barry K.W."/>
            <person name="Grigoriev I.V."/>
            <person name="Nagy L."/>
            <person name="Hibbett D."/>
            <person name="Henrissat B."/>
            <person name="Matheny P.B."/>
            <person name="Labbe J."/>
            <person name="Martin A.F."/>
        </authorList>
    </citation>
    <scope>NUCLEOTIDE SEQUENCE</scope>
    <source>
        <strain evidence="1">BPL698</strain>
    </source>
</reference>
<evidence type="ECO:0000313" key="1">
    <source>
        <dbReference type="EMBL" id="KAI9507198.1"/>
    </source>
</evidence>